<name>L9VW34_9EURY</name>
<dbReference type="OrthoDB" id="162839at2157"/>
<organism evidence="2 3">
    <name type="scientific">Natronorubrum tibetense GA33</name>
    <dbReference type="NCBI Taxonomy" id="1114856"/>
    <lineage>
        <taxon>Archaea</taxon>
        <taxon>Methanobacteriati</taxon>
        <taxon>Methanobacteriota</taxon>
        <taxon>Stenosarchaea group</taxon>
        <taxon>Halobacteria</taxon>
        <taxon>Halobacteriales</taxon>
        <taxon>Natrialbaceae</taxon>
        <taxon>Natronorubrum</taxon>
    </lineage>
</organism>
<gene>
    <name evidence="2" type="ORF">C496_11508</name>
</gene>
<dbReference type="EMBL" id="AOHW01000032">
    <property type="protein sequence ID" value="ELY40473.1"/>
    <property type="molecule type" value="Genomic_DNA"/>
</dbReference>
<keyword evidence="3" id="KW-1185">Reference proteome</keyword>
<dbReference type="AlphaFoldDB" id="L9VW34"/>
<keyword evidence="1" id="KW-0472">Membrane</keyword>
<keyword evidence="1" id="KW-1133">Transmembrane helix</keyword>
<accession>L9VW34</accession>
<feature type="transmembrane region" description="Helical" evidence="1">
    <location>
        <begin position="42"/>
        <end position="59"/>
    </location>
</feature>
<feature type="transmembrane region" description="Helical" evidence="1">
    <location>
        <begin position="16"/>
        <end position="36"/>
    </location>
</feature>
<evidence type="ECO:0000313" key="2">
    <source>
        <dbReference type="EMBL" id="ELY40473.1"/>
    </source>
</evidence>
<proteinExistence type="predicted"/>
<dbReference type="PATRIC" id="fig|1114856.3.peg.2397"/>
<comment type="caution">
    <text evidence="2">The sequence shown here is derived from an EMBL/GenBank/DDBJ whole genome shotgun (WGS) entry which is preliminary data.</text>
</comment>
<dbReference type="STRING" id="1114856.GCA_000383975_02728"/>
<dbReference type="eggNOG" id="arCOG13439">
    <property type="taxonomic scope" value="Archaea"/>
</dbReference>
<evidence type="ECO:0000256" key="1">
    <source>
        <dbReference type="SAM" id="Phobius"/>
    </source>
</evidence>
<sequence>MSAPSLADRIRSPRTAMIANLALVMTGSVLALLSVIDIVTGMLLVTIGFTGVLVSLVGYRSEGDAGHD</sequence>
<reference evidence="2 3" key="1">
    <citation type="journal article" date="2014" name="PLoS Genet.">
        <title>Phylogenetically driven sequencing of extremely halophilic archaea reveals strategies for static and dynamic osmo-response.</title>
        <authorList>
            <person name="Becker E.A."/>
            <person name="Seitzer P.M."/>
            <person name="Tritt A."/>
            <person name="Larsen D."/>
            <person name="Krusor M."/>
            <person name="Yao A.I."/>
            <person name="Wu D."/>
            <person name="Madern D."/>
            <person name="Eisen J.A."/>
            <person name="Darling A.E."/>
            <person name="Facciotti M.T."/>
        </authorList>
    </citation>
    <scope>NUCLEOTIDE SEQUENCE [LARGE SCALE GENOMIC DNA]</scope>
    <source>
        <strain evidence="2 3">GA33</strain>
    </source>
</reference>
<dbReference type="RefSeq" id="WP_006090130.1">
    <property type="nucleotide sequence ID" value="NZ_AOHW01000032.1"/>
</dbReference>
<evidence type="ECO:0000313" key="3">
    <source>
        <dbReference type="Proteomes" id="UP000011599"/>
    </source>
</evidence>
<protein>
    <submittedName>
        <fullName evidence="2">Major facilitator family transporter</fullName>
    </submittedName>
</protein>
<keyword evidence="1" id="KW-0812">Transmembrane</keyword>
<dbReference type="Proteomes" id="UP000011599">
    <property type="component" value="Unassembled WGS sequence"/>
</dbReference>